<dbReference type="EMBL" id="JANJYI010000005">
    <property type="protein sequence ID" value="KAK2647301.1"/>
    <property type="molecule type" value="Genomic_DNA"/>
</dbReference>
<keyword evidence="3" id="KW-1185">Reference proteome</keyword>
<proteinExistence type="predicted"/>
<feature type="region of interest" description="Disordered" evidence="1">
    <location>
        <begin position="21"/>
        <end position="50"/>
    </location>
</feature>
<protein>
    <submittedName>
        <fullName evidence="2">Uncharacterized protein</fullName>
    </submittedName>
</protein>
<evidence type="ECO:0000256" key="1">
    <source>
        <dbReference type="SAM" id="MobiDB-lite"/>
    </source>
</evidence>
<comment type="caution">
    <text evidence="2">The sequence shown here is derived from an EMBL/GenBank/DDBJ whole genome shotgun (WGS) entry which is preliminary data.</text>
</comment>
<gene>
    <name evidence="2" type="ORF">Ddye_014790</name>
</gene>
<accession>A0AAD9U4B4</accession>
<dbReference type="AlphaFoldDB" id="A0AAD9U4B4"/>
<dbReference type="Proteomes" id="UP001280121">
    <property type="component" value="Unassembled WGS sequence"/>
</dbReference>
<reference evidence="2" key="1">
    <citation type="journal article" date="2023" name="Plant J.">
        <title>Genome sequences and population genomics provide insights into the demographic history, inbreeding, and mutation load of two 'living fossil' tree species of Dipteronia.</title>
        <authorList>
            <person name="Feng Y."/>
            <person name="Comes H.P."/>
            <person name="Chen J."/>
            <person name="Zhu S."/>
            <person name="Lu R."/>
            <person name="Zhang X."/>
            <person name="Li P."/>
            <person name="Qiu J."/>
            <person name="Olsen K.M."/>
            <person name="Qiu Y."/>
        </authorList>
    </citation>
    <scope>NUCLEOTIDE SEQUENCE</scope>
    <source>
        <strain evidence="2">KIB01</strain>
    </source>
</reference>
<name>A0AAD9U4B4_9ROSI</name>
<feature type="compositionally biased region" description="Basic and acidic residues" evidence="1">
    <location>
        <begin position="26"/>
        <end position="43"/>
    </location>
</feature>
<organism evidence="2 3">
    <name type="scientific">Dipteronia dyeriana</name>
    <dbReference type="NCBI Taxonomy" id="168575"/>
    <lineage>
        <taxon>Eukaryota</taxon>
        <taxon>Viridiplantae</taxon>
        <taxon>Streptophyta</taxon>
        <taxon>Embryophyta</taxon>
        <taxon>Tracheophyta</taxon>
        <taxon>Spermatophyta</taxon>
        <taxon>Magnoliopsida</taxon>
        <taxon>eudicotyledons</taxon>
        <taxon>Gunneridae</taxon>
        <taxon>Pentapetalae</taxon>
        <taxon>rosids</taxon>
        <taxon>malvids</taxon>
        <taxon>Sapindales</taxon>
        <taxon>Sapindaceae</taxon>
        <taxon>Hippocastanoideae</taxon>
        <taxon>Acereae</taxon>
        <taxon>Dipteronia</taxon>
    </lineage>
</organism>
<evidence type="ECO:0000313" key="2">
    <source>
        <dbReference type="EMBL" id="KAK2647301.1"/>
    </source>
</evidence>
<sequence length="90" mass="10063">MDVFIPEEYFRKRRSEKKAAAGIAGKRSDMVLESNKRMEKERTPPPPPPFRLEGENVVYSQPLHFLSSGGSSFVVNGGVRLNELVPSICV</sequence>
<evidence type="ECO:0000313" key="3">
    <source>
        <dbReference type="Proteomes" id="UP001280121"/>
    </source>
</evidence>